<dbReference type="Proteomes" id="UP000078560">
    <property type="component" value="Unassembled WGS sequence"/>
</dbReference>
<dbReference type="InterPro" id="IPR008780">
    <property type="entry name" value="Plasmodium_Vir"/>
</dbReference>
<evidence type="ECO:0000313" key="2">
    <source>
        <dbReference type="EMBL" id="SBS80128.1"/>
    </source>
</evidence>
<evidence type="ECO:0000313" key="3">
    <source>
        <dbReference type="Proteomes" id="UP000078560"/>
    </source>
</evidence>
<proteinExistence type="predicted"/>
<gene>
    <name evidence="2" type="ORF">POVCU2_0003230</name>
</gene>
<dbReference type="Pfam" id="PF05795">
    <property type="entry name" value="Plasmodium_Vir"/>
    <property type="match status" value="1"/>
</dbReference>
<keyword evidence="1" id="KW-1133">Transmembrane helix</keyword>
<evidence type="ECO:0000256" key="1">
    <source>
        <dbReference type="SAM" id="Phobius"/>
    </source>
</evidence>
<accession>A0A1A8VKJ1</accession>
<organism evidence="2 3">
    <name type="scientific">Plasmodium ovale curtisi</name>
    <dbReference type="NCBI Taxonomy" id="864141"/>
    <lineage>
        <taxon>Eukaryota</taxon>
        <taxon>Sar</taxon>
        <taxon>Alveolata</taxon>
        <taxon>Apicomplexa</taxon>
        <taxon>Aconoidasida</taxon>
        <taxon>Haemosporida</taxon>
        <taxon>Plasmodiidae</taxon>
        <taxon>Plasmodium</taxon>
        <taxon>Plasmodium (Plasmodium)</taxon>
    </lineage>
</organism>
<protein>
    <submittedName>
        <fullName evidence="2">PIR Superfamily Protein</fullName>
    </submittedName>
</protein>
<feature type="transmembrane region" description="Helical" evidence="1">
    <location>
        <begin position="395"/>
        <end position="418"/>
    </location>
</feature>
<keyword evidence="1" id="KW-0472">Membrane</keyword>
<keyword evidence="1" id="KW-0812">Transmembrane</keyword>
<dbReference type="AlphaFoldDB" id="A0A1A8VKJ1"/>
<dbReference type="EMBL" id="FLQU01000041">
    <property type="protein sequence ID" value="SBS80128.1"/>
    <property type="molecule type" value="Genomic_DNA"/>
</dbReference>
<reference evidence="3" key="1">
    <citation type="submission" date="2016-05" db="EMBL/GenBank/DDBJ databases">
        <authorList>
            <person name="Naeem Raeece"/>
        </authorList>
    </citation>
    <scope>NUCLEOTIDE SEQUENCE [LARGE SCALE GENOMIC DNA]</scope>
</reference>
<sequence>MYSVTLEDSSLKKLVEDDTFLRNVQLNKFYNYFNLSYGGYVNNYRKYDNILENIMHYAMYIGALNNKLQLILNDWNKLFQNSEKSYKNINYCDYLNYWLYDKLINTNLDSNIKKKTLFEFFEYYDSIKDKLRNKMNKKNNQYCDYIRDSFKLYNEMKKENVYDKYSDKICQTEKEQEKYLEDRLQLDKKENNLPLVGEEGELEYKSLLEKLAAYKIYEVYNRKENIDDYCCYCDDIFMLEKDYPGINELCFIRDNDAVVKLLNAGYNISSKIRINHCYTYYNPKINFGEWKEEKYLHDYFKSYNFINCDASSNKEQCNNYCKYVYFIKGLYMKHIKNCCNYIDHYTFVEHCSDYFKCDRNYYPNDLLCKLKCNIEEFPNSSKGISRHVKNAKENIFLSSNSVFAFFFIYKFTPFGYFLHKKVLNKKQIEKNFYDEDTQNLSHHHRKRENTNSKSRRYRLAYNSV</sequence>
<name>A0A1A8VKJ1_PLAOA</name>